<sequence length="425" mass="45217">MPRTSLSAFLATARQALHATQTANSSMLTFVVGNEAADLDSLCSALVLAYLRTAVHNSAGLHIPLANLPRADLALRPELRVVLGRAGLAPDDLLTLDDLPAAAHLPPARTRWLLVDHNALTGPLAARGFAARVVGCVDHHDDEGAVPPAQQGWPRVIETCGSCASLVVRECRAAWEEAASRARADDDDDDDVDRALAYVALGPVLADTLALGARDKTTETDAWAVAFLEGLLGTRARPSDHDRAGYLASISRLQRDLAGLRPRDVLRKDYKRWTEAGLHLGVSAAARGLDELAAAAGGRAALLRAVRAWAAEQGLDVVAVMTAAVRADGGLARELLLWGLRGGGVAAAERFAAEQVVRLGLEPYGHGALDRDPNGDGDGDGDGDGHGCEEWRRCWTQRRVENSRKQMAPLLRAAMRDVGATRKPC</sequence>
<dbReference type="InterPro" id="IPR004097">
    <property type="entry name" value="DHHA2"/>
</dbReference>
<dbReference type="Proteomes" id="UP001217918">
    <property type="component" value="Unassembled WGS sequence"/>
</dbReference>
<dbReference type="PANTHER" id="PTHR12112:SF39">
    <property type="entry name" value="EG:152A3.5 PROTEIN (FBGN0003116_PN PROTEIN)"/>
    <property type="match status" value="1"/>
</dbReference>
<evidence type="ECO:0000313" key="8">
    <source>
        <dbReference type="Proteomes" id="UP001217918"/>
    </source>
</evidence>
<dbReference type="Pfam" id="PF01368">
    <property type="entry name" value="DHH"/>
    <property type="match status" value="1"/>
</dbReference>
<keyword evidence="3" id="KW-0378">Hydrolase</keyword>
<reference evidence="7" key="1">
    <citation type="journal article" date="2023" name="Mol. Plant Microbe Interact.">
        <title>Elucidating the Obligate Nature and Biological Capacity of an Invasive Fungal Corn Pathogen.</title>
        <authorList>
            <person name="MacCready J.S."/>
            <person name="Roggenkamp E.M."/>
            <person name="Gdanetz K."/>
            <person name="Chilvers M.I."/>
        </authorList>
    </citation>
    <scope>NUCLEOTIDE SEQUENCE</scope>
    <source>
        <strain evidence="7">PM02</strain>
    </source>
</reference>
<dbReference type="InterPro" id="IPR038763">
    <property type="entry name" value="DHH_sf"/>
</dbReference>
<keyword evidence="2" id="KW-0479">Metal-binding</keyword>
<name>A0AAD9HWX1_9PEZI</name>
<dbReference type="GO" id="GO:0005737">
    <property type="term" value="C:cytoplasm"/>
    <property type="evidence" value="ECO:0007669"/>
    <property type="project" value="InterPro"/>
</dbReference>
<dbReference type="SUPFAM" id="SSF64182">
    <property type="entry name" value="DHH phosphoesterases"/>
    <property type="match status" value="1"/>
</dbReference>
<dbReference type="Gene3D" id="3.10.310.20">
    <property type="entry name" value="DHHA2 domain"/>
    <property type="match status" value="1"/>
</dbReference>
<dbReference type="InterPro" id="IPR038222">
    <property type="entry name" value="DHHA2_dom_sf"/>
</dbReference>
<evidence type="ECO:0000259" key="6">
    <source>
        <dbReference type="SMART" id="SM01131"/>
    </source>
</evidence>
<comment type="cofactor">
    <cofactor evidence="1">
        <name>Mn(2+)</name>
        <dbReference type="ChEBI" id="CHEBI:29035"/>
    </cofactor>
</comment>
<evidence type="ECO:0000256" key="4">
    <source>
        <dbReference type="ARBA" id="ARBA00023211"/>
    </source>
</evidence>
<evidence type="ECO:0000256" key="5">
    <source>
        <dbReference type="SAM" id="MobiDB-lite"/>
    </source>
</evidence>
<evidence type="ECO:0000256" key="3">
    <source>
        <dbReference type="ARBA" id="ARBA00022801"/>
    </source>
</evidence>
<dbReference type="PANTHER" id="PTHR12112">
    <property type="entry name" value="BNIP - RELATED"/>
    <property type="match status" value="1"/>
</dbReference>
<gene>
    <name evidence="7" type="ORF">P8C59_000812</name>
</gene>
<feature type="domain" description="DHHA2" evidence="6">
    <location>
        <begin position="247"/>
        <end position="415"/>
    </location>
</feature>
<evidence type="ECO:0000313" key="7">
    <source>
        <dbReference type="EMBL" id="KAK2067043.1"/>
    </source>
</evidence>
<proteinExistence type="predicted"/>
<evidence type="ECO:0000256" key="2">
    <source>
        <dbReference type="ARBA" id="ARBA00022723"/>
    </source>
</evidence>
<dbReference type="GO" id="GO:0004309">
    <property type="term" value="F:exopolyphosphatase activity"/>
    <property type="evidence" value="ECO:0007669"/>
    <property type="project" value="TreeGrafter"/>
</dbReference>
<evidence type="ECO:0000256" key="1">
    <source>
        <dbReference type="ARBA" id="ARBA00001936"/>
    </source>
</evidence>
<protein>
    <recommendedName>
        <fullName evidence="6">DHHA2 domain-containing protein</fullName>
    </recommendedName>
</protein>
<keyword evidence="4" id="KW-0464">Manganese</keyword>
<dbReference type="EMBL" id="JAQQPM010000001">
    <property type="protein sequence ID" value="KAK2067043.1"/>
    <property type="molecule type" value="Genomic_DNA"/>
</dbReference>
<organism evidence="7 8">
    <name type="scientific">Phyllachora maydis</name>
    <dbReference type="NCBI Taxonomy" id="1825666"/>
    <lineage>
        <taxon>Eukaryota</taxon>
        <taxon>Fungi</taxon>
        <taxon>Dikarya</taxon>
        <taxon>Ascomycota</taxon>
        <taxon>Pezizomycotina</taxon>
        <taxon>Sordariomycetes</taxon>
        <taxon>Sordariomycetidae</taxon>
        <taxon>Phyllachorales</taxon>
        <taxon>Phyllachoraceae</taxon>
        <taxon>Phyllachora</taxon>
    </lineage>
</organism>
<dbReference type="SMART" id="SM01131">
    <property type="entry name" value="DHHA2"/>
    <property type="match status" value="1"/>
</dbReference>
<keyword evidence="8" id="KW-1185">Reference proteome</keyword>
<dbReference type="Gene3D" id="3.90.1640.10">
    <property type="entry name" value="inorganic pyrophosphatase (n-terminal core)"/>
    <property type="match status" value="1"/>
</dbReference>
<accession>A0AAD9HWX1</accession>
<dbReference type="AlphaFoldDB" id="A0AAD9HWX1"/>
<dbReference type="GO" id="GO:0046872">
    <property type="term" value="F:metal ion binding"/>
    <property type="evidence" value="ECO:0007669"/>
    <property type="project" value="UniProtKB-KW"/>
</dbReference>
<feature type="region of interest" description="Disordered" evidence="5">
    <location>
        <begin position="367"/>
        <end position="388"/>
    </location>
</feature>
<dbReference type="Pfam" id="PF02833">
    <property type="entry name" value="DHHA2"/>
    <property type="match status" value="1"/>
</dbReference>
<comment type="caution">
    <text evidence="7">The sequence shown here is derived from an EMBL/GenBank/DDBJ whole genome shotgun (WGS) entry which is preliminary data.</text>
</comment>
<dbReference type="InterPro" id="IPR001667">
    <property type="entry name" value="DDH_dom"/>
</dbReference>